<keyword evidence="3" id="KW-1185">Reference proteome</keyword>
<dbReference type="AlphaFoldDB" id="A0A2Z7B774"/>
<feature type="region of interest" description="Disordered" evidence="1">
    <location>
        <begin position="23"/>
        <end position="42"/>
    </location>
</feature>
<proteinExistence type="predicted"/>
<organism evidence="2 3">
    <name type="scientific">Dorcoceras hygrometricum</name>
    <dbReference type="NCBI Taxonomy" id="472368"/>
    <lineage>
        <taxon>Eukaryota</taxon>
        <taxon>Viridiplantae</taxon>
        <taxon>Streptophyta</taxon>
        <taxon>Embryophyta</taxon>
        <taxon>Tracheophyta</taxon>
        <taxon>Spermatophyta</taxon>
        <taxon>Magnoliopsida</taxon>
        <taxon>eudicotyledons</taxon>
        <taxon>Gunneridae</taxon>
        <taxon>Pentapetalae</taxon>
        <taxon>asterids</taxon>
        <taxon>lamiids</taxon>
        <taxon>Lamiales</taxon>
        <taxon>Gesneriaceae</taxon>
        <taxon>Didymocarpoideae</taxon>
        <taxon>Trichosporeae</taxon>
        <taxon>Loxocarpinae</taxon>
        <taxon>Dorcoceras</taxon>
    </lineage>
</organism>
<protein>
    <submittedName>
        <fullName evidence="2">Kinesin-13A-like</fullName>
    </submittedName>
</protein>
<reference evidence="2 3" key="1">
    <citation type="journal article" date="2015" name="Proc. Natl. Acad. Sci. U.S.A.">
        <title>The resurrection genome of Boea hygrometrica: A blueprint for survival of dehydration.</title>
        <authorList>
            <person name="Xiao L."/>
            <person name="Yang G."/>
            <person name="Zhang L."/>
            <person name="Yang X."/>
            <person name="Zhao S."/>
            <person name="Ji Z."/>
            <person name="Zhou Q."/>
            <person name="Hu M."/>
            <person name="Wang Y."/>
            <person name="Chen M."/>
            <person name="Xu Y."/>
            <person name="Jin H."/>
            <person name="Xiao X."/>
            <person name="Hu G."/>
            <person name="Bao F."/>
            <person name="Hu Y."/>
            <person name="Wan P."/>
            <person name="Li L."/>
            <person name="Deng X."/>
            <person name="Kuang T."/>
            <person name="Xiang C."/>
            <person name="Zhu J.K."/>
            <person name="Oliver M.J."/>
            <person name="He Y."/>
        </authorList>
    </citation>
    <scope>NUCLEOTIDE SEQUENCE [LARGE SCALE GENOMIC DNA]</scope>
    <source>
        <strain evidence="3">cv. XS01</strain>
    </source>
</reference>
<feature type="region of interest" description="Disordered" evidence="1">
    <location>
        <begin position="67"/>
        <end position="90"/>
    </location>
</feature>
<evidence type="ECO:0000313" key="3">
    <source>
        <dbReference type="Proteomes" id="UP000250235"/>
    </source>
</evidence>
<evidence type="ECO:0000256" key="1">
    <source>
        <dbReference type="SAM" id="MobiDB-lite"/>
    </source>
</evidence>
<dbReference type="EMBL" id="KV010625">
    <property type="protein sequence ID" value="KZV27575.1"/>
    <property type="molecule type" value="Genomic_DNA"/>
</dbReference>
<gene>
    <name evidence="2" type="ORF">F511_10979</name>
</gene>
<evidence type="ECO:0000313" key="2">
    <source>
        <dbReference type="EMBL" id="KZV27575.1"/>
    </source>
</evidence>
<accession>A0A2Z7B774</accession>
<name>A0A2Z7B774_9LAMI</name>
<dbReference type="Proteomes" id="UP000250235">
    <property type="component" value="Unassembled WGS sequence"/>
</dbReference>
<sequence>MRTFIQFSSSQVLQITSKYSRTSLDKRKSVNHTREKENRFQKEKKEHNVLRNVLSYENKKGSLGRISITADEPYTPSKTKEGSGLPVDGSVYPFNHELNARLISGV</sequence>